<dbReference type="NCBIfam" id="TIGR00331">
    <property type="entry name" value="hrcA"/>
    <property type="match status" value="1"/>
</dbReference>
<dbReference type="InterPro" id="IPR002571">
    <property type="entry name" value="HrcA"/>
</dbReference>
<dbReference type="InterPro" id="IPR036390">
    <property type="entry name" value="WH_DNA-bd_sf"/>
</dbReference>
<dbReference type="InterPro" id="IPR005104">
    <property type="entry name" value="WHTH_HrcA_DNA-bd"/>
</dbReference>
<sequence>MLSPRTIEVLHSIVQMYIETGEPVASRSIARLRKDNLSAATIRNIMADLADLGYLDQPHTSAGRVPTPKAFKHFAQGIATSRVPGANLDRLREELVQRNSLEERAEHSSHLLTELTRNVGIVAAIPAISQCLDHLELVPLSELRVLMVVVTSDGFVRNQVAHLTEPVSPDELNSIRNYVNQEFGGWSLQDIRRELGRRLLEERATYDSLLRKLTILYSQGLLQVGMVPQIYLEGASNLVGIDLHLTKERLRDLFRALEEKKRLMELLDQFLADSSDGIQVQIGLGDAHPAMRDFSLIGITVEMPGGLQTKMAVLGPMRMNYPRVLAAVTHVGLVLKTLPQ</sequence>
<dbReference type="PANTHER" id="PTHR34824">
    <property type="entry name" value="HEAT-INDUCIBLE TRANSCRIPTION REPRESSOR HRCA"/>
    <property type="match status" value="1"/>
</dbReference>
<dbReference type="RefSeq" id="WP_194448910.1">
    <property type="nucleotide sequence ID" value="NZ_CP063849.1"/>
</dbReference>
<proteinExistence type="inferred from homology"/>
<dbReference type="PIRSF" id="PIRSF005485">
    <property type="entry name" value="HrcA"/>
    <property type="match status" value="1"/>
</dbReference>
<dbReference type="InterPro" id="IPR029016">
    <property type="entry name" value="GAF-like_dom_sf"/>
</dbReference>
<dbReference type="InterPro" id="IPR021153">
    <property type="entry name" value="HrcA_C"/>
</dbReference>
<evidence type="ECO:0000259" key="7">
    <source>
        <dbReference type="Pfam" id="PF03444"/>
    </source>
</evidence>
<dbReference type="EMBL" id="CP063849">
    <property type="protein sequence ID" value="QOY87241.1"/>
    <property type="molecule type" value="Genomic_DNA"/>
</dbReference>
<dbReference type="PANTHER" id="PTHR34824:SF1">
    <property type="entry name" value="HEAT-INDUCIBLE TRANSCRIPTION REPRESSOR HRCA"/>
    <property type="match status" value="1"/>
</dbReference>
<dbReference type="Gene3D" id="3.30.390.60">
    <property type="entry name" value="Heat-inducible transcription repressor hrca homolog, domain 3"/>
    <property type="match status" value="1"/>
</dbReference>
<dbReference type="SUPFAM" id="SSF55781">
    <property type="entry name" value="GAF domain-like"/>
    <property type="match status" value="1"/>
</dbReference>
<keyword evidence="3 5" id="KW-0346">Stress response</keyword>
<name>A0A7S7NP73_PALFE</name>
<feature type="domain" description="Winged helix-turn-helix transcription repressor HrcA DNA-binding" evidence="7">
    <location>
        <begin position="1"/>
        <end position="73"/>
    </location>
</feature>
<evidence type="ECO:0000313" key="9">
    <source>
        <dbReference type="Proteomes" id="UP000593892"/>
    </source>
</evidence>
<evidence type="ECO:0000259" key="6">
    <source>
        <dbReference type="Pfam" id="PF01628"/>
    </source>
</evidence>
<dbReference type="Pfam" id="PF01628">
    <property type="entry name" value="HrcA"/>
    <property type="match status" value="1"/>
</dbReference>
<evidence type="ECO:0000256" key="3">
    <source>
        <dbReference type="ARBA" id="ARBA00023016"/>
    </source>
</evidence>
<organism evidence="8 9">
    <name type="scientific">Paludibaculum fermentans</name>
    <dbReference type="NCBI Taxonomy" id="1473598"/>
    <lineage>
        <taxon>Bacteria</taxon>
        <taxon>Pseudomonadati</taxon>
        <taxon>Acidobacteriota</taxon>
        <taxon>Terriglobia</taxon>
        <taxon>Bryobacterales</taxon>
        <taxon>Bryobacteraceae</taxon>
        <taxon>Paludibaculum</taxon>
    </lineage>
</organism>
<evidence type="ECO:0000256" key="5">
    <source>
        <dbReference type="HAMAP-Rule" id="MF_00081"/>
    </source>
</evidence>
<dbReference type="HAMAP" id="MF_00081">
    <property type="entry name" value="HrcA"/>
    <property type="match status" value="1"/>
</dbReference>
<dbReference type="SUPFAM" id="SSF46785">
    <property type="entry name" value="Winged helix' DNA-binding domain"/>
    <property type="match status" value="1"/>
</dbReference>
<dbReference type="GO" id="GO:0045892">
    <property type="term" value="P:negative regulation of DNA-templated transcription"/>
    <property type="evidence" value="ECO:0007669"/>
    <property type="project" value="UniProtKB-UniRule"/>
</dbReference>
<dbReference type="InterPro" id="IPR036388">
    <property type="entry name" value="WH-like_DNA-bd_sf"/>
</dbReference>
<reference evidence="8 9" key="1">
    <citation type="submission" date="2020-10" db="EMBL/GenBank/DDBJ databases">
        <title>Complete genome sequence of Paludibaculum fermentans P105T, a facultatively anaerobic acidobacterium capable of dissimilatory Fe(III) reduction.</title>
        <authorList>
            <person name="Dedysh S.N."/>
            <person name="Beletsky A.V."/>
            <person name="Kulichevskaya I.S."/>
            <person name="Mardanov A.V."/>
            <person name="Ravin N.V."/>
        </authorList>
    </citation>
    <scope>NUCLEOTIDE SEQUENCE [LARGE SCALE GENOMIC DNA]</scope>
    <source>
        <strain evidence="8 9">P105</strain>
    </source>
</reference>
<evidence type="ECO:0000256" key="1">
    <source>
        <dbReference type="ARBA" id="ARBA00022491"/>
    </source>
</evidence>
<dbReference type="InterPro" id="IPR023120">
    <property type="entry name" value="WHTH_transcript_rep_HrcA_IDD"/>
</dbReference>
<comment type="function">
    <text evidence="5">Negative regulator of class I heat shock genes (grpE-dnaK-dnaJ and groELS operons). Prevents heat-shock induction of these operons.</text>
</comment>
<dbReference type="Pfam" id="PF03444">
    <property type="entry name" value="WHD_HrcA"/>
    <property type="match status" value="1"/>
</dbReference>
<dbReference type="Gene3D" id="1.10.10.10">
    <property type="entry name" value="Winged helix-like DNA-binding domain superfamily/Winged helix DNA-binding domain"/>
    <property type="match status" value="1"/>
</dbReference>
<dbReference type="Proteomes" id="UP000593892">
    <property type="component" value="Chromosome"/>
</dbReference>
<keyword evidence="2 5" id="KW-0805">Transcription regulation</keyword>
<protein>
    <recommendedName>
        <fullName evidence="5">Heat-inducible transcription repressor HrcA</fullName>
    </recommendedName>
</protein>
<keyword evidence="9" id="KW-1185">Reference proteome</keyword>
<dbReference type="AlphaFoldDB" id="A0A7S7NP73"/>
<keyword evidence="4 5" id="KW-0804">Transcription</keyword>
<evidence type="ECO:0000256" key="2">
    <source>
        <dbReference type="ARBA" id="ARBA00023015"/>
    </source>
</evidence>
<comment type="similarity">
    <text evidence="5">Belongs to the HrcA family.</text>
</comment>
<evidence type="ECO:0000256" key="4">
    <source>
        <dbReference type="ARBA" id="ARBA00023163"/>
    </source>
</evidence>
<dbReference type="Gene3D" id="3.30.450.40">
    <property type="match status" value="1"/>
</dbReference>
<dbReference type="GO" id="GO:0003677">
    <property type="term" value="F:DNA binding"/>
    <property type="evidence" value="ECO:0007669"/>
    <property type="project" value="InterPro"/>
</dbReference>
<accession>A0A7S7NP73</accession>
<dbReference type="KEGG" id="pfer:IRI77_31460"/>
<evidence type="ECO:0000313" key="8">
    <source>
        <dbReference type="EMBL" id="QOY87241.1"/>
    </source>
</evidence>
<feature type="domain" description="Heat-inducible transcription repressor HrcA C-terminal" evidence="6">
    <location>
        <begin position="106"/>
        <end position="324"/>
    </location>
</feature>
<gene>
    <name evidence="5 8" type="primary">hrcA</name>
    <name evidence="8" type="ORF">IRI77_31460</name>
</gene>
<keyword evidence="1 5" id="KW-0678">Repressor</keyword>